<keyword evidence="1" id="KW-0472">Membrane</keyword>
<gene>
    <name evidence="2" type="ORF">ACHIPZ_18405</name>
</gene>
<accession>A0ABW7JQ97</accession>
<reference evidence="2 3" key="1">
    <citation type="submission" date="2024-10" db="EMBL/GenBank/DDBJ databases">
        <authorList>
            <person name="Riesco R."/>
        </authorList>
    </citation>
    <scope>NUCLEOTIDE SEQUENCE [LARGE SCALE GENOMIC DNA]</scope>
    <source>
        <strain evidence="2 3">NCIMB 15449</strain>
    </source>
</reference>
<sequence>MTQVDNLPLEARRTYSAGHEVRRVFAFGVPKKVFYVVGANLIVAVLFMLISGFVLTGLTWIVLSIVACIPLAVRVAGHSGYELGLLWRGFRKQSRTGRNVLRAGPLSNAPGGRTRLPGVAAPTEMWWGIDKLGRRFGMIRMHSTSQYTVSLRVTPQGIGGMQQEVVNLMVADWGELLNSAGQPGDVEGVVVVAETIPETGARLKAEIDRLCHPDAPAAAVEMIRQAGRGRAADRSGSQLLMRVSITWAARTDAKKKDPMVMLADLSERIPAFCDQLARSGVVADPLSDHQLAATVRRCFDPREETEAAVEDVVSNKIDAVDWLDAGPLTADQTSDTYFHDGACSRVWVMSRPPSGFPTERVLEKLIAGRPDVARKRITLIHRPLPPGDAAASVHADHLAAAAAVNSTRGLASARAGLQVAATQQARREEASGSGVTDYGMIITVSARDIDELDGLGEIAKDMAASARLSIRPAWWSQPSAFLAGIGVGVLLPDHASVAKTVRGA</sequence>
<dbReference type="Proteomes" id="UP001609175">
    <property type="component" value="Unassembled WGS sequence"/>
</dbReference>
<dbReference type="EMBL" id="JBIMSO010000059">
    <property type="protein sequence ID" value="MFH5210156.1"/>
    <property type="molecule type" value="Genomic_DNA"/>
</dbReference>
<dbReference type="RefSeq" id="WP_395115827.1">
    <property type="nucleotide sequence ID" value="NZ_JBIMSO010000059.1"/>
</dbReference>
<keyword evidence="1" id="KW-0812">Transmembrane</keyword>
<proteinExistence type="predicted"/>
<dbReference type="NCBIfam" id="NF042935">
    <property type="entry name" value="SCO6880_fam"/>
    <property type="match status" value="1"/>
</dbReference>
<evidence type="ECO:0000313" key="3">
    <source>
        <dbReference type="Proteomes" id="UP001609175"/>
    </source>
</evidence>
<organism evidence="2 3">
    <name type="scientific">Antrihabitans spumae</name>
    <dbReference type="NCBI Taxonomy" id="3373370"/>
    <lineage>
        <taxon>Bacteria</taxon>
        <taxon>Bacillati</taxon>
        <taxon>Actinomycetota</taxon>
        <taxon>Actinomycetes</taxon>
        <taxon>Mycobacteriales</taxon>
        <taxon>Nocardiaceae</taxon>
        <taxon>Antrihabitans</taxon>
    </lineage>
</organism>
<feature type="transmembrane region" description="Helical" evidence="1">
    <location>
        <begin position="60"/>
        <end position="81"/>
    </location>
</feature>
<evidence type="ECO:0000256" key="1">
    <source>
        <dbReference type="SAM" id="Phobius"/>
    </source>
</evidence>
<keyword evidence="1" id="KW-1133">Transmembrane helix</keyword>
<name>A0ABW7JQ97_9NOCA</name>
<comment type="caution">
    <text evidence="2">The sequence shown here is derived from an EMBL/GenBank/DDBJ whole genome shotgun (WGS) entry which is preliminary data.</text>
</comment>
<protein>
    <submittedName>
        <fullName evidence="2">SCO6880 family protein</fullName>
    </submittedName>
</protein>
<dbReference type="InterPro" id="IPR049978">
    <property type="entry name" value="SCO6880-like"/>
</dbReference>
<evidence type="ECO:0000313" key="2">
    <source>
        <dbReference type="EMBL" id="MFH5210156.1"/>
    </source>
</evidence>
<feature type="transmembrane region" description="Helical" evidence="1">
    <location>
        <begin position="33"/>
        <end position="54"/>
    </location>
</feature>